<dbReference type="CDD" id="cd05685">
    <property type="entry name" value="S1_Tex"/>
    <property type="match status" value="1"/>
</dbReference>
<dbReference type="Pfam" id="PF22706">
    <property type="entry name" value="Tex_central_region"/>
    <property type="match status" value="1"/>
</dbReference>
<name>A0A285H380_9FIRM</name>
<dbReference type="SUPFAM" id="SSF50249">
    <property type="entry name" value="Nucleic acid-binding proteins"/>
    <property type="match status" value="1"/>
</dbReference>
<dbReference type="GO" id="GO:0006412">
    <property type="term" value="P:translation"/>
    <property type="evidence" value="ECO:0007669"/>
    <property type="project" value="TreeGrafter"/>
</dbReference>
<dbReference type="InterPro" id="IPR012337">
    <property type="entry name" value="RNaseH-like_sf"/>
</dbReference>
<dbReference type="Gene3D" id="1.10.150.310">
    <property type="entry name" value="Tex RuvX-like domain-like"/>
    <property type="match status" value="1"/>
</dbReference>
<sequence>MSFNIEKQLAKELNLKVGQVKRTINLFDKGNTIPFIARYRKEVTDSLDEEQLRGLAERLDYLRRLEERKEEVINSIDKQEKLTEDLEIKIRQASQLQELEDLYRPYKQKRKTRATKAKERGLEPLAELFLKQELILGDVKDLAKEYVDPAKELESIEEVLQGVRDIIAEYIADDPYSRRTARKLTFEYGSLVSEAKVEERTDYEVYYDYQEGIKKVRPHSTLAINRGEKEDVLRVKVATIDESIIDKLKQNFILEESIFTKEIEEAIIDAYNRLVAPAIEREVRSHLTELAEEHAINVFAKNLRNLLLQPPLSKVRVMAIDPGFRTGSKVSTLDEFGKFISYDTIYPHPPQKRWDEAKEKLSALVKKHDIDIIAIGNGTASRETESLVVELIGELSRDLKYIIVNEAGASVYSASKLAVKEFPDLDVSIRGAISIGRRLQDPLAELVKIAPKHLGVGMYQHDVTESSLEESLKDVVESVVNYVGVDLNTASSALLEYVAGINSNVAKNIIKYREENGKFKSRDELKDVYRLGPKTFTQAAGFLKIREGNNPLDQTFIHPESYHIAEKLLHRLDFELEDLSKKEVLKSLQDKIKSLDLNDLVEELEVGLPTLKDIVSSLAKPDRDPREELPKPIFRTDVLKFEDLEVGMVLQGTIRNVVDFGAFVDIGVKQDGLVHISQLSDKYIKNPLDVVAVGDIVSVSILEIDSQRGRISLTMNF</sequence>
<dbReference type="InterPro" id="IPR023319">
    <property type="entry name" value="Tex-like_HTH_dom_sf"/>
</dbReference>
<dbReference type="InterPro" id="IPR044146">
    <property type="entry name" value="S1_Tex"/>
</dbReference>
<dbReference type="InterPro" id="IPR003029">
    <property type="entry name" value="S1_domain"/>
</dbReference>
<dbReference type="InterPro" id="IPR010994">
    <property type="entry name" value="RuvA_2-like"/>
</dbReference>
<dbReference type="InterPro" id="IPR032639">
    <property type="entry name" value="Tex_YqgF"/>
</dbReference>
<dbReference type="InterPro" id="IPR006641">
    <property type="entry name" value="YqgF/RNaseH-like_dom"/>
</dbReference>
<dbReference type="AlphaFoldDB" id="A0A285H380"/>
<feature type="domain" description="S1 motif" evidence="2">
    <location>
        <begin position="647"/>
        <end position="716"/>
    </location>
</feature>
<dbReference type="GO" id="GO:0003729">
    <property type="term" value="F:mRNA binding"/>
    <property type="evidence" value="ECO:0007669"/>
    <property type="project" value="UniProtKB-ARBA"/>
</dbReference>
<dbReference type="InterPro" id="IPR012340">
    <property type="entry name" value="NA-bd_OB-fold"/>
</dbReference>
<dbReference type="SMART" id="SM00316">
    <property type="entry name" value="S1"/>
    <property type="match status" value="1"/>
</dbReference>
<dbReference type="Pfam" id="PF12836">
    <property type="entry name" value="HHH_3"/>
    <property type="match status" value="1"/>
</dbReference>
<dbReference type="GO" id="GO:0003735">
    <property type="term" value="F:structural constituent of ribosome"/>
    <property type="evidence" value="ECO:0007669"/>
    <property type="project" value="TreeGrafter"/>
</dbReference>
<dbReference type="InterPro" id="IPR037027">
    <property type="entry name" value="YqgF/RNaseH-like_dom_sf"/>
</dbReference>
<evidence type="ECO:0000313" key="3">
    <source>
        <dbReference type="EMBL" id="SNY29206.1"/>
    </source>
</evidence>
<dbReference type="FunFam" id="3.30.420.140:FF:000001">
    <property type="entry name" value="RNA-binding transcriptional accessory protein"/>
    <property type="match status" value="1"/>
</dbReference>
<dbReference type="SUPFAM" id="SSF158832">
    <property type="entry name" value="Tex N-terminal region-like"/>
    <property type="match status" value="1"/>
</dbReference>
<evidence type="ECO:0000256" key="1">
    <source>
        <dbReference type="SAM" id="Coils"/>
    </source>
</evidence>
<dbReference type="InterPro" id="IPR023323">
    <property type="entry name" value="Tex-like_dom_sf"/>
</dbReference>
<dbReference type="InterPro" id="IPR018974">
    <property type="entry name" value="Tex-like_N"/>
</dbReference>
<proteinExistence type="predicted"/>
<dbReference type="STRING" id="1413210.U472_15525"/>
<dbReference type="SMART" id="SM00732">
    <property type="entry name" value="YqgFc"/>
    <property type="match status" value="1"/>
</dbReference>
<dbReference type="SUPFAM" id="SSF47781">
    <property type="entry name" value="RuvA domain 2-like"/>
    <property type="match status" value="2"/>
</dbReference>
<dbReference type="Gene3D" id="1.10.10.650">
    <property type="entry name" value="RuvA domain 2-like"/>
    <property type="match status" value="1"/>
</dbReference>
<feature type="coiled-coil region" evidence="1">
    <location>
        <begin position="62"/>
        <end position="99"/>
    </location>
</feature>
<protein>
    <recommendedName>
        <fullName evidence="2">S1 motif domain-containing protein</fullName>
    </recommendedName>
</protein>
<organism evidence="3 4">
    <name type="scientific">Orenia metallireducens</name>
    <dbReference type="NCBI Taxonomy" id="1413210"/>
    <lineage>
        <taxon>Bacteria</taxon>
        <taxon>Bacillati</taxon>
        <taxon>Bacillota</taxon>
        <taxon>Clostridia</taxon>
        <taxon>Halanaerobiales</taxon>
        <taxon>Halobacteroidaceae</taxon>
        <taxon>Orenia</taxon>
    </lineage>
</organism>
<evidence type="ECO:0000259" key="2">
    <source>
        <dbReference type="PROSITE" id="PS50126"/>
    </source>
</evidence>
<dbReference type="FunFam" id="1.10.150.310:FF:000001">
    <property type="entry name" value="RNA-binding transcriptional accessory protein"/>
    <property type="match status" value="1"/>
</dbReference>
<dbReference type="FunFam" id="1.10.10.650:FF:000001">
    <property type="entry name" value="S1 RNA-binding domain 1"/>
    <property type="match status" value="1"/>
</dbReference>
<reference evidence="4" key="1">
    <citation type="submission" date="2017-09" db="EMBL/GenBank/DDBJ databases">
        <authorList>
            <person name="Varghese N."/>
            <person name="Submissions S."/>
        </authorList>
    </citation>
    <scope>NUCLEOTIDE SEQUENCE [LARGE SCALE GENOMIC DNA]</scope>
    <source>
        <strain evidence="4">MSL47</strain>
    </source>
</reference>
<dbReference type="Proteomes" id="UP000219573">
    <property type="component" value="Unassembled WGS sequence"/>
</dbReference>
<dbReference type="SUPFAM" id="SSF53098">
    <property type="entry name" value="Ribonuclease H-like"/>
    <property type="match status" value="1"/>
</dbReference>
<evidence type="ECO:0000313" key="4">
    <source>
        <dbReference type="Proteomes" id="UP000219573"/>
    </source>
</evidence>
<dbReference type="PANTHER" id="PTHR10724">
    <property type="entry name" value="30S RIBOSOMAL PROTEIN S1"/>
    <property type="match status" value="1"/>
</dbReference>
<dbReference type="GO" id="GO:0006139">
    <property type="term" value="P:nucleobase-containing compound metabolic process"/>
    <property type="evidence" value="ECO:0007669"/>
    <property type="project" value="InterPro"/>
</dbReference>
<accession>A0A285H380</accession>
<dbReference type="Pfam" id="PF00575">
    <property type="entry name" value="S1"/>
    <property type="match status" value="1"/>
</dbReference>
<keyword evidence="4" id="KW-1185">Reference proteome</keyword>
<dbReference type="EMBL" id="OBDZ01000012">
    <property type="protein sequence ID" value="SNY29206.1"/>
    <property type="molecule type" value="Genomic_DNA"/>
</dbReference>
<dbReference type="Gene3D" id="1.10.3500.10">
    <property type="entry name" value="Tex N-terminal region-like"/>
    <property type="match status" value="1"/>
</dbReference>
<dbReference type="InterPro" id="IPR050437">
    <property type="entry name" value="Ribos_protein_bS1-like"/>
</dbReference>
<dbReference type="Gene3D" id="3.30.420.140">
    <property type="entry name" value="YqgF/RNase H-like domain"/>
    <property type="match status" value="1"/>
</dbReference>
<dbReference type="InterPro" id="IPR041692">
    <property type="entry name" value="HHH_9"/>
</dbReference>
<dbReference type="Pfam" id="PF09371">
    <property type="entry name" value="Tex_N"/>
    <property type="match status" value="1"/>
</dbReference>
<dbReference type="Gene3D" id="2.40.50.140">
    <property type="entry name" value="Nucleic acid-binding proteins"/>
    <property type="match status" value="1"/>
</dbReference>
<gene>
    <name evidence="3" type="ORF">SAMN06265827_112126</name>
</gene>
<keyword evidence="1" id="KW-0175">Coiled coil</keyword>
<dbReference type="PANTHER" id="PTHR10724:SF10">
    <property type="entry name" value="S1 RNA-BINDING DOMAIN-CONTAINING PROTEIN 1"/>
    <property type="match status" value="1"/>
</dbReference>
<dbReference type="Pfam" id="PF16921">
    <property type="entry name" value="Tex_YqgF"/>
    <property type="match status" value="1"/>
</dbReference>
<dbReference type="InterPro" id="IPR055179">
    <property type="entry name" value="Tex-like_central_region"/>
</dbReference>
<dbReference type="FunFam" id="2.40.50.140:FF:000051">
    <property type="entry name" value="RNA-binding transcriptional accessory protein"/>
    <property type="match status" value="1"/>
</dbReference>
<dbReference type="Pfam" id="PF17674">
    <property type="entry name" value="HHH_9"/>
    <property type="match status" value="1"/>
</dbReference>
<dbReference type="PROSITE" id="PS50126">
    <property type="entry name" value="S1"/>
    <property type="match status" value="1"/>
</dbReference>
<dbReference type="GO" id="GO:0005737">
    <property type="term" value="C:cytoplasm"/>
    <property type="evidence" value="ECO:0007669"/>
    <property type="project" value="UniProtKB-ARBA"/>
</dbReference>